<evidence type="ECO:0000256" key="2">
    <source>
        <dbReference type="ARBA" id="ARBA00022692"/>
    </source>
</evidence>
<dbReference type="OrthoDB" id="594147at2"/>
<name>A0A3S9VV33_9BACT</name>
<dbReference type="Pfam" id="PF26002">
    <property type="entry name" value="Beta-barrel_AprE"/>
    <property type="match status" value="1"/>
</dbReference>
<dbReference type="AlphaFoldDB" id="A0A3S9VV33"/>
<accession>A0A3S9VV33</accession>
<proteinExistence type="predicted"/>
<evidence type="ECO:0000259" key="6">
    <source>
        <dbReference type="Pfam" id="PF26002"/>
    </source>
</evidence>
<keyword evidence="2 5" id="KW-0812">Transmembrane</keyword>
<sequence>MKIFPDSVIDQSYEQIIFEHNKRSSLLYSIIIFALVGIFISFFFIRIDVGTSVVGTVQSRGNIMALISPADGILHIFNISENIEVKQGDTIFIVSDLKTNHKYTVCSPIDGICTNTSKLVEGLKVSLGQQLIDLIPNSELCVECNVFSKDLGLLRVGLPCNIQVDAYNYNQWGMLKGMLVEIADNPTVTYQGVFYKVYSSLDKDYLELKNGHRGYLKRGMNVNCRFIVNNRRIIDLLYDNVENWINPLK</sequence>
<evidence type="ECO:0000256" key="4">
    <source>
        <dbReference type="ARBA" id="ARBA00023136"/>
    </source>
</evidence>
<evidence type="ECO:0000256" key="3">
    <source>
        <dbReference type="ARBA" id="ARBA00022989"/>
    </source>
</evidence>
<dbReference type="PANTHER" id="PTHR30386">
    <property type="entry name" value="MEMBRANE FUSION SUBUNIT OF EMRAB-TOLC MULTIDRUG EFFLUX PUMP"/>
    <property type="match status" value="1"/>
</dbReference>
<dbReference type="PANTHER" id="PTHR30386:SF26">
    <property type="entry name" value="TRANSPORT PROTEIN COMB"/>
    <property type="match status" value="1"/>
</dbReference>
<dbReference type="RefSeq" id="WP_106481040.1">
    <property type="nucleotide sequence ID" value="NZ_CP032819.1"/>
</dbReference>
<dbReference type="Proteomes" id="UP000270673">
    <property type="component" value="Chromosome"/>
</dbReference>
<evidence type="ECO:0000313" key="7">
    <source>
        <dbReference type="EMBL" id="AZS30388.1"/>
    </source>
</evidence>
<dbReference type="InterPro" id="IPR058982">
    <property type="entry name" value="Beta-barrel_AprE"/>
</dbReference>
<evidence type="ECO:0000256" key="1">
    <source>
        <dbReference type="ARBA" id="ARBA00004167"/>
    </source>
</evidence>
<evidence type="ECO:0000256" key="5">
    <source>
        <dbReference type="SAM" id="Phobius"/>
    </source>
</evidence>
<evidence type="ECO:0000313" key="8">
    <source>
        <dbReference type="Proteomes" id="UP000270673"/>
    </source>
</evidence>
<keyword evidence="3 5" id="KW-1133">Transmembrane helix</keyword>
<dbReference type="InterPro" id="IPR050739">
    <property type="entry name" value="MFP"/>
</dbReference>
<organism evidence="7 8">
    <name type="scientific">Butyricimonas faecalis</name>
    <dbReference type="NCBI Taxonomy" id="2093856"/>
    <lineage>
        <taxon>Bacteria</taxon>
        <taxon>Pseudomonadati</taxon>
        <taxon>Bacteroidota</taxon>
        <taxon>Bacteroidia</taxon>
        <taxon>Bacteroidales</taxon>
        <taxon>Odoribacteraceae</taxon>
        <taxon>Butyricimonas</taxon>
    </lineage>
</organism>
<dbReference type="KEGG" id="buy:D8S85_13080"/>
<feature type="transmembrane region" description="Helical" evidence="5">
    <location>
        <begin position="26"/>
        <end position="45"/>
    </location>
</feature>
<keyword evidence="8" id="KW-1185">Reference proteome</keyword>
<feature type="domain" description="AprE-like beta-barrel" evidence="6">
    <location>
        <begin position="140"/>
        <end position="225"/>
    </location>
</feature>
<reference evidence="7 8" key="1">
    <citation type="submission" date="2018-10" db="EMBL/GenBank/DDBJ databases">
        <title>Butyricimonas faecalis sp. nov., isolated from human faeces and emended description of the genus Butyricimonas.</title>
        <authorList>
            <person name="Le Roy T."/>
            <person name="Van der Smissen P."/>
            <person name="Paquot A."/>
            <person name="Delzenne N."/>
            <person name="Muccioli G."/>
            <person name="Collet J.-F."/>
            <person name="Cani P.D."/>
        </authorList>
    </citation>
    <scope>NUCLEOTIDE SEQUENCE [LARGE SCALE GENOMIC DNA]</scope>
    <source>
        <strain evidence="7 8">H184</strain>
    </source>
</reference>
<protein>
    <submittedName>
        <fullName evidence="7">HlyD family efflux transporter periplasmic adaptor subunit</fullName>
    </submittedName>
</protein>
<comment type="subcellular location">
    <subcellularLocation>
        <location evidence="1">Membrane</location>
        <topology evidence="1">Single-pass membrane protein</topology>
    </subcellularLocation>
</comment>
<dbReference type="EMBL" id="CP032819">
    <property type="protein sequence ID" value="AZS30388.1"/>
    <property type="molecule type" value="Genomic_DNA"/>
</dbReference>
<dbReference type="Gene3D" id="2.40.30.170">
    <property type="match status" value="1"/>
</dbReference>
<dbReference type="GO" id="GO:0016020">
    <property type="term" value="C:membrane"/>
    <property type="evidence" value="ECO:0007669"/>
    <property type="project" value="UniProtKB-SubCell"/>
</dbReference>
<keyword evidence="4 5" id="KW-0472">Membrane</keyword>
<gene>
    <name evidence="7" type="ORF">D8S85_13080</name>
</gene>